<feature type="compositionally biased region" description="Basic residues" evidence="1">
    <location>
        <begin position="1"/>
        <end position="10"/>
    </location>
</feature>
<keyword evidence="4" id="KW-1185">Reference proteome</keyword>
<evidence type="ECO:0000256" key="2">
    <source>
        <dbReference type="SAM" id="Phobius"/>
    </source>
</evidence>
<evidence type="ECO:0000313" key="4">
    <source>
        <dbReference type="Proteomes" id="UP000280501"/>
    </source>
</evidence>
<gene>
    <name evidence="3" type="ORF">EDD34_3811</name>
</gene>
<organism evidence="3 4">
    <name type="scientific">Myceligenerans xiligouense</name>
    <dbReference type="NCBI Taxonomy" id="253184"/>
    <lineage>
        <taxon>Bacteria</taxon>
        <taxon>Bacillati</taxon>
        <taxon>Actinomycetota</taxon>
        <taxon>Actinomycetes</taxon>
        <taxon>Micrococcales</taxon>
        <taxon>Promicromonosporaceae</taxon>
        <taxon>Myceligenerans</taxon>
    </lineage>
</organism>
<keyword evidence="2" id="KW-0472">Membrane</keyword>
<dbReference type="AlphaFoldDB" id="A0A3N4YWU4"/>
<keyword evidence="2" id="KW-1133">Transmembrane helix</keyword>
<sequence length="398" mass="40485">MATRRKRSRSGRPGARAGSPPTSNALEWAERLANGEEPPQPSALEWAESLAKDSDPQDPAASNPWGTSPAESESSPAPFSPFGPTGTDSGSRGTDTPDTPAPFGAAAPADPGTATDDDGAPGWGTVPSEPPARRSRRTRGSKGTDTTSPGTAAADTPQEPSAVADGPAAPTRSRRSARTQDEPAGGRTKRRSAPGRAGRRPDADAAGGGPEKRSGGSGSRPRGRAATAGSAKPSGRTVRRILTKGLPKSADRPAVLIVAAVVAVALGLGVGWATSFFDSGENLAATPQQCAAAQTAWTKAANAQTGISEDEPASVRSGFIEARDAMAAVDDVPPGIADDWESAHGFYTTVADALEAKKAGDAEGIAEAAQIASTKVDTDDMIATSKRITRYVNANCDA</sequence>
<feature type="region of interest" description="Disordered" evidence="1">
    <location>
        <begin position="1"/>
        <end position="238"/>
    </location>
</feature>
<dbReference type="Proteomes" id="UP000280501">
    <property type="component" value="Unassembled WGS sequence"/>
</dbReference>
<name>A0A3N4YWU4_9MICO</name>
<protein>
    <submittedName>
        <fullName evidence="3">Uncharacterized protein</fullName>
    </submittedName>
</protein>
<feature type="compositionally biased region" description="Low complexity" evidence="1">
    <location>
        <begin position="66"/>
        <end position="114"/>
    </location>
</feature>
<dbReference type="RefSeq" id="WP_123815952.1">
    <property type="nucleotide sequence ID" value="NZ_RKQZ01000001.1"/>
</dbReference>
<evidence type="ECO:0000313" key="3">
    <source>
        <dbReference type="EMBL" id="RPF23130.1"/>
    </source>
</evidence>
<proteinExistence type="predicted"/>
<feature type="compositionally biased region" description="Low complexity" evidence="1">
    <location>
        <begin position="11"/>
        <end position="21"/>
    </location>
</feature>
<feature type="transmembrane region" description="Helical" evidence="2">
    <location>
        <begin position="254"/>
        <end position="273"/>
    </location>
</feature>
<accession>A0A3N4YWU4</accession>
<dbReference type="EMBL" id="RKQZ01000001">
    <property type="protein sequence ID" value="RPF23130.1"/>
    <property type="molecule type" value="Genomic_DNA"/>
</dbReference>
<keyword evidence="2" id="KW-0812">Transmembrane</keyword>
<comment type="caution">
    <text evidence="3">The sequence shown here is derived from an EMBL/GenBank/DDBJ whole genome shotgun (WGS) entry which is preliminary data.</text>
</comment>
<reference evidence="3 4" key="1">
    <citation type="submission" date="2018-11" db="EMBL/GenBank/DDBJ databases">
        <title>Sequencing the genomes of 1000 actinobacteria strains.</title>
        <authorList>
            <person name="Klenk H.-P."/>
        </authorList>
    </citation>
    <scope>NUCLEOTIDE SEQUENCE [LARGE SCALE GENOMIC DNA]</scope>
    <source>
        <strain evidence="3 4">DSM 15700</strain>
    </source>
</reference>
<evidence type="ECO:0000256" key="1">
    <source>
        <dbReference type="SAM" id="MobiDB-lite"/>
    </source>
</evidence>